<organism evidence="2 3">
    <name type="scientific">Mikania micrantha</name>
    <name type="common">bitter vine</name>
    <dbReference type="NCBI Taxonomy" id="192012"/>
    <lineage>
        <taxon>Eukaryota</taxon>
        <taxon>Viridiplantae</taxon>
        <taxon>Streptophyta</taxon>
        <taxon>Embryophyta</taxon>
        <taxon>Tracheophyta</taxon>
        <taxon>Spermatophyta</taxon>
        <taxon>Magnoliopsida</taxon>
        <taxon>eudicotyledons</taxon>
        <taxon>Gunneridae</taxon>
        <taxon>Pentapetalae</taxon>
        <taxon>asterids</taxon>
        <taxon>campanulids</taxon>
        <taxon>Asterales</taxon>
        <taxon>Asteraceae</taxon>
        <taxon>Asteroideae</taxon>
        <taxon>Heliantheae alliance</taxon>
        <taxon>Eupatorieae</taxon>
        <taxon>Mikania</taxon>
    </lineage>
</organism>
<comment type="caution">
    <text evidence="2">The sequence shown here is derived from an EMBL/GenBank/DDBJ whole genome shotgun (WGS) entry which is preliminary data.</text>
</comment>
<feature type="transmembrane region" description="Helical" evidence="1">
    <location>
        <begin position="20"/>
        <end position="45"/>
    </location>
</feature>
<accession>A0A5N6LVI5</accession>
<keyword evidence="1" id="KW-1133">Transmembrane helix</keyword>
<keyword evidence="1" id="KW-0812">Transmembrane</keyword>
<dbReference type="OrthoDB" id="1936969at2759"/>
<evidence type="ECO:0000256" key="1">
    <source>
        <dbReference type="SAM" id="Phobius"/>
    </source>
</evidence>
<dbReference type="PANTHER" id="PTHR34291:SF14">
    <property type="entry name" value="HYDROXYPROLINE-RICH GLYCOPROTEIN FAMILY PROTEIN"/>
    <property type="match status" value="1"/>
</dbReference>
<keyword evidence="3" id="KW-1185">Reference proteome</keyword>
<evidence type="ECO:0008006" key="4">
    <source>
        <dbReference type="Google" id="ProtNLM"/>
    </source>
</evidence>
<dbReference type="EMBL" id="SZYD01000018">
    <property type="protein sequence ID" value="KAD2805623.1"/>
    <property type="molecule type" value="Genomic_DNA"/>
</dbReference>
<dbReference type="Proteomes" id="UP000326396">
    <property type="component" value="Linkage Group LG8"/>
</dbReference>
<name>A0A5N6LVI5_9ASTR</name>
<proteinExistence type="predicted"/>
<dbReference type="PANTHER" id="PTHR34291">
    <property type="entry name" value="HYDROXYPROLINE-RICH GLYCOPROTEIN FAMILY PROTEIN"/>
    <property type="match status" value="1"/>
</dbReference>
<protein>
    <recommendedName>
        <fullName evidence="4">Hydroxyproline-rich glycoprotein family protein</fullName>
    </recommendedName>
</protein>
<reference evidence="2 3" key="1">
    <citation type="submission" date="2019-05" db="EMBL/GenBank/DDBJ databases">
        <title>Mikania micrantha, genome provides insights into the molecular mechanism of rapid growth.</title>
        <authorList>
            <person name="Liu B."/>
        </authorList>
    </citation>
    <scope>NUCLEOTIDE SEQUENCE [LARGE SCALE GENOMIC DNA]</scope>
    <source>
        <strain evidence="2">NLD-2019</strain>
        <tissue evidence="2">Leaf</tissue>
    </source>
</reference>
<keyword evidence="1" id="KW-0472">Membrane</keyword>
<evidence type="ECO:0000313" key="3">
    <source>
        <dbReference type="Proteomes" id="UP000326396"/>
    </source>
</evidence>
<sequence>MESPTYYPPPVHHSDSSHPTLGFPLGTLLLLIIIFCLSGLLSCCYHWEKLRRLRGLFSDDDHSPSKPIYSYSETLQTRNQSLPVVMPGDRIARFIALPCPCEPPRQEKLVVQVPPTHKSPHVAVTLC</sequence>
<dbReference type="AlphaFoldDB" id="A0A5N6LVI5"/>
<dbReference type="InterPro" id="IPR037699">
    <property type="entry name" value="At5g65660-like"/>
</dbReference>
<evidence type="ECO:0000313" key="2">
    <source>
        <dbReference type="EMBL" id="KAD2805623.1"/>
    </source>
</evidence>
<gene>
    <name evidence="2" type="ORF">E3N88_39000</name>
</gene>